<organism evidence="2">
    <name type="scientific">Ralstonia solanacearum</name>
    <name type="common">Pseudomonas solanacearum</name>
    <dbReference type="NCBI Taxonomy" id="305"/>
    <lineage>
        <taxon>Bacteria</taxon>
        <taxon>Pseudomonadati</taxon>
        <taxon>Pseudomonadota</taxon>
        <taxon>Betaproteobacteria</taxon>
        <taxon>Burkholderiales</taxon>
        <taxon>Burkholderiaceae</taxon>
        <taxon>Ralstonia</taxon>
        <taxon>Ralstonia solanacearum species complex</taxon>
    </lineage>
</organism>
<gene>
    <name evidence="2" type="ORF">RUN215_v1_970032</name>
</gene>
<sequence>MDLANGAKPTATDAKPPKVVIRCFKPRQVVTPEMKAQLRVNAAFSRRRKVPELPSGGETSPTEKVGIAGSHRGSVSSCPNGATLCERSVASHESV</sequence>
<feature type="region of interest" description="Disordered" evidence="1">
    <location>
        <begin position="45"/>
        <end position="95"/>
    </location>
</feature>
<name>A0A0S4WYT1_RALSL</name>
<proteinExistence type="predicted"/>
<evidence type="ECO:0000313" key="2">
    <source>
        <dbReference type="EMBL" id="CUV56783.1"/>
    </source>
</evidence>
<dbReference type="AlphaFoldDB" id="A0A0S4WYT1"/>
<reference evidence="2" key="1">
    <citation type="submission" date="2015-10" db="EMBL/GenBank/DDBJ databases">
        <authorList>
            <person name="Gilbert D.G."/>
        </authorList>
    </citation>
    <scope>NUCLEOTIDE SEQUENCE</scope>
    <source>
        <strain evidence="2">Phyl III-seqv23</strain>
    </source>
</reference>
<accession>A0A0S4WYT1</accession>
<dbReference type="EMBL" id="LN899820">
    <property type="protein sequence ID" value="CUV56783.1"/>
    <property type="molecule type" value="Genomic_DNA"/>
</dbReference>
<evidence type="ECO:0000256" key="1">
    <source>
        <dbReference type="SAM" id="MobiDB-lite"/>
    </source>
</evidence>
<protein>
    <submittedName>
        <fullName evidence="2">Uncharacterized protein</fullName>
    </submittedName>
</protein>